<name>A0A511RHQ8_9DEIN</name>
<dbReference type="GO" id="GO:0016491">
    <property type="term" value="F:oxidoreductase activity"/>
    <property type="evidence" value="ECO:0007669"/>
    <property type="project" value="InterPro"/>
</dbReference>
<evidence type="ECO:0000313" key="6">
    <source>
        <dbReference type="EMBL" id="GEM89181.1"/>
    </source>
</evidence>
<dbReference type="EMBL" id="BJXN01000003">
    <property type="protein sequence ID" value="GEM89181.1"/>
    <property type="molecule type" value="Genomic_DNA"/>
</dbReference>
<dbReference type="InterPro" id="IPR006656">
    <property type="entry name" value="Mopterin_OxRdtase"/>
</dbReference>
<dbReference type="Gene3D" id="2.40.40.20">
    <property type="match status" value="1"/>
</dbReference>
<dbReference type="SUPFAM" id="SSF53706">
    <property type="entry name" value="Formate dehydrogenase/DMSO reductase, domains 1-3"/>
    <property type="match status" value="1"/>
</dbReference>
<dbReference type="Gene3D" id="2.20.25.90">
    <property type="entry name" value="ADC-like domains"/>
    <property type="match status" value="1"/>
</dbReference>
<dbReference type="InterPro" id="IPR009010">
    <property type="entry name" value="Asp_de-COase-like_dom_sf"/>
</dbReference>
<gene>
    <name evidence="6" type="ORF">ODE01S_06150</name>
</gene>
<comment type="similarity">
    <text evidence="1">Belongs to the prokaryotic molybdopterin-containing oxidoreductase family.</text>
</comment>
<dbReference type="PANTHER" id="PTHR43742">
    <property type="entry name" value="TRIMETHYLAMINE-N-OXIDE REDUCTASE"/>
    <property type="match status" value="1"/>
</dbReference>
<dbReference type="OrthoDB" id="219031at2"/>
<evidence type="ECO:0000313" key="7">
    <source>
        <dbReference type="Proteomes" id="UP000321827"/>
    </source>
</evidence>
<evidence type="ECO:0000259" key="5">
    <source>
        <dbReference type="PROSITE" id="PS51669"/>
    </source>
</evidence>
<organism evidence="6 7">
    <name type="scientific">Oceanithermus desulfurans NBRC 100063</name>
    <dbReference type="NCBI Taxonomy" id="1227550"/>
    <lineage>
        <taxon>Bacteria</taxon>
        <taxon>Thermotogati</taxon>
        <taxon>Deinococcota</taxon>
        <taxon>Deinococci</taxon>
        <taxon>Thermales</taxon>
        <taxon>Thermaceae</taxon>
        <taxon>Oceanithermus</taxon>
    </lineage>
</organism>
<dbReference type="PROSITE" id="PS51669">
    <property type="entry name" value="4FE4S_MOW_BIS_MGD"/>
    <property type="match status" value="1"/>
</dbReference>
<keyword evidence="4" id="KW-0411">Iron-sulfur</keyword>
<proteinExistence type="inferred from homology"/>
<accession>A0A511RHQ8</accession>
<protein>
    <submittedName>
        <fullName evidence="6">Molybdopterin oxidoreductase</fullName>
    </submittedName>
</protein>
<dbReference type="InterPro" id="IPR006963">
    <property type="entry name" value="Mopterin_OxRdtase_4Fe-4S_dom"/>
</dbReference>
<comment type="caution">
    <text evidence="6">The sequence shown here is derived from an EMBL/GenBank/DDBJ whole genome shotgun (WGS) entry which is preliminary data.</text>
</comment>
<evidence type="ECO:0000256" key="3">
    <source>
        <dbReference type="ARBA" id="ARBA00023004"/>
    </source>
</evidence>
<dbReference type="AlphaFoldDB" id="A0A511RHQ8"/>
<dbReference type="PANTHER" id="PTHR43742:SF6">
    <property type="entry name" value="OXIDOREDUCTASE YYAE-RELATED"/>
    <property type="match status" value="1"/>
</dbReference>
<keyword evidence="2" id="KW-0479">Metal-binding</keyword>
<dbReference type="Pfam" id="PF04879">
    <property type="entry name" value="Molybdop_Fe4S4"/>
    <property type="match status" value="1"/>
</dbReference>
<evidence type="ECO:0000256" key="2">
    <source>
        <dbReference type="ARBA" id="ARBA00022723"/>
    </source>
</evidence>
<evidence type="ECO:0000256" key="1">
    <source>
        <dbReference type="ARBA" id="ARBA00010312"/>
    </source>
</evidence>
<dbReference type="CDD" id="cd02766">
    <property type="entry name" value="MopB_3"/>
    <property type="match status" value="1"/>
</dbReference>
<dbReference type="Pfam" id="PF00384">
    <property type="entry name" value="Molybdopterin"/>
    <property type="match status" value="1"/>
</dbReference>
<keyword evidence="3" id="KW-0408">Iron</keyword>
<evidence type="ECO:0000256" key="4">
    <source>
        <dbReference type="ARBA" id="ARBA00023014"/>
    </source>
</evidence>
<dbReference type="Gene3D" id="3.30.2070.10">
    <property type="entry name" value="Formate dehydrogenase/DMSO reductase"/>
    <property type="match status" value="1"/>
</dbReference>
<feature type="domain" description="4Fe-4S Mo/W bis-MGD-type" evidence="5">
    <location>
        <begin position="1"/>
        <end position="57"/>
    </location>
</feature>
<dbReference type="InterPro" id="IPR006657">
    <property type="entry name" value="MoPterin_dinucl-bd_dom"/>
</dbReference>
<dbReference type="Gene3D" id="3.40.50.740">
    <property type="match status" value="1"/>
</dbReference>
<dbReference type="GO" id="GO:0046872">
    <property type="term" value="F:metal ion binding"/>
    <property type="evidence" value="ECO:0007669"/>
    <property type="project" value="UniProtKB-KW"/>
</dbReference>
<dbReference type="SUPFAM" id="SSF50692">
    <property type="entry name" value="ADC-like"/>
    <property type="match status" value="1"/>
</dbReference>
<dbReference type="RefSeq" id="WP_147145716.1">
    <property type="nucleotide sequence ID" value="NZ_BJXN01000003.1"/>
</dbReference>
<dbReference type="Proteomes" id="UP000321827">
    <property type="component" value="Unassembled WGS sequence"/>
</dbReference>
<dbReference type="InterPro" id="IPR050612">
    <property type="entry name" value="Prok_Mopterin_Oxidored"/>
</dbReference>
<dbReference type="GO" id="GO:0043546">
    <property type="term" value="F:molybdopterin cofactor binding"/>
    <property type="evidence" value="ECO:0007669"/>
    <property type="project" value="InterPro"/>
</dbReference>
<dbReference type="Pfam" id="PF01568">
    <property type="entry name" value="Molydop_binding"/>
    <property type="match status" value="1"/>
</dbReference>
<dbReference type="SMART" id="SM00926">
    <property type="entry name" value="Molybdop_Fe4S4"/>
    <property type="match status" value="1"/>
</dbReference>
<reference evidence="6 7" key="1">
    <citation type="submission" date="2019-07" db="EMBL/GenBank/DDBJ databases">
        <title>Whole genome shotgun sequence of Oceanithermus desulfurans NBRC 100063.</title>
        <authorList>
            <person name="Hosoyama A."/>
            <person name="Uohara A."/>
            <person name="Ohji S."/>
            <person name="Ichikawa N."/>
        </authorList>
    </citation>
    <scope>NUCLEOTIDE SEQUENCE [LARGE SCALE GENOMIC DNA]</scope>
    <source>
        <strain evidence="6 7">NBRC 100063</strain>
    </source>
</reference>
<sequence>MPQSVTCPLDCPDRCRLLVTVEKGRVVRVSGDPDHPTTRGFACVKTNRWGERQHHPDRPLYPMRRVGPKGAGRFERASWDEALDAIAERLKRVLDEHGGEAVARYHYAGTTGLNEGRRPVAFFRAIGACELDETICASAGGEAWELAYGPHKTGTDPENVGGAGFVVLWGSNPLSTNAHLVPFLKEARKRGAEIWHVDPYENRTSRFADRHLKLRPGSDAALAYAVARVLFEEGLVDWGYVNAHTEGVEAFRAAAERWTPERAAEVTGLEPANILELARRFGRARPGFVRVGYGMTRQPGGADALRAVILLPALTGAWKHPAGGALLSTSGGFRLAGERLEGGHWLRRASGPAGYFRPDPGVRTVNQSEFASALTRWDPPIRMLFVFNANPAVSTPDSARVRAGLAREDLFTVVLENALSETARYADWLLPATTFLEHPDLYTSYGTYWLHWNEAVMEPAGEARPNTWVFAELARRLGLEAPELYWSAEEAARAALDGAGHPYLANITFKKLRAAGSLKLNLPRPFAPHAEGANTPSGRVRFGPPPQVTAPATTEAFPYLLMTPPAHHFLGTIYAPLERLRAAEGGEPVVWIHPHDAAREGLADGAYATLASEAGRVRRRVHVTERVQPGVLVMEGTWPAGAAPDGEPANTLTPERLTDRGRQAVFHATAVSLRAVE</sequence>
<dbReference type="Gene3D" id="3.40.228.10">
    <property type="entry name" value="Dimethylsulfoxide Reductase, domain 2"/>
    <property type="match status" value="1"/>
</dbReference>
<dbReference type="GO" id="GO:0051536">
    <property type="term" value="F:iron-sulfur cluster binding"/>
    <property type="evidence" value="ECO:0007669"/>
    <property type="project" value="UniProtKB-KW"/>
</dbReference>